<keyword evidence="5 9" id="KW-0484">Methanogenesis</keyword>
<evidence type="ECO:0000256" key="7">
    <source>
        <dbReference type="ARBA" id="ARBA00023014"/>
    </source>
</evidence>
<dbReference type="GO" id="GO:0005506">
    <property type="term" value="F:iron ion binding"/>
    <property type="evidence" value="ECO:0007669"/>
    <property type="project" value="UniProtKB-UniRule"/>
</dbReference>
<evidence type="ECO:0000313" key="13">
    <source>
        <dbReference type="EMBL" id="OJH49156.1"/>
    </source>
</evidence>
<dbReference type="Pfam" id="PF04060">
    <property type="entry name" value="FeS"/>
    <property type="match status" value="1"/>
</dbReference>
<accession>A0A1L9C3X1</accession>
<keyword evidence="1 9" id="KW-0004">4Fe-4S</keyword>
<evidence type="ECO:0000256" key="8">
    <source>
        <dbReference type="ARBA" id="ARBA00023285"/>
    </source>
</evidence>
<evidence type="ECO:0000259" key="12">
    <source>
        <dbReference type="PROSITE" id="PS51656"/>
    </source>
</evidence>
<dbReference type="RefSeq" id="WP_072359732.1">
    <property type="nucleotide sequence ID" value="NZ_FXBN01000003.1"/>
</dbReference>
<feature type="binding site" evidence="9 11">
    <location>
        <position position="18"/>
    </location>
    <ligand>
        <name>[4Fe-4S] cluster</name>
        <dbReference type="ChEBI" id="CHEBI:49883"/>
    </ligand>
</feature>
<dbReference type="GO" id="GO:0008168">
    <property type="term" value="F:methyltransferase activity"/>
    <property type="evidence" value="ECO:0007669"/>
    <property type="project" value="UniProtKB-UniRule"/>
</dbReference>
<evidence type="ECO:0000313" key="17">
    <source>
        <dbReference type="Proteomes" id="UP000193969"/>
    </source>
</evidence>
<evidence type="ECO:0000256" key="9">
    <source>
        <dbReference type="HAMAP-Rule" id="MF_01136"/>
    </source>
</evidence>
<dbReference type="PIRSF" id="PIRSF000376">
    <property type="entry name" value="AcCoA_decarb_gamma"/>
    <property type="match status" value="1"/>
</dbReference>
<dbReference type="PROSITE" id="PS51656">
    <property type="entry name" value="4FE4S"/>
    <property type="match status" value="1"/>
</dbReference>
<dbReference type="HAMAP" id="MF_01136">
    <property type="entry name" value="CdhE"/>
    <property type="match status" value="1"/>
</dbReference>
<dbReference type="STRING" id="523843.SAMN06264941_1846"/>
<feature type="binding site" evidence="10">
    <location>
        <position position="365"/>
    </location>
    <ligand>
        <name>5-methoxybenzimidazolylcob(I)amide</name>
        <dbReference type="ChEBI" id="CHEBI:157765"/>
    </ligand>
</feature>
<dbReference type="GO" id="GO:0019385">
    <property type="term" value="P:methanogenesis, from acetate"/>
    <property type="evidence" value="ECO:0007669"/>
    <property type="project" value="UniProtKB-UniRule"/>
</dbReference>
<feature type="binding site" evidence="9 11">
    <location>
        <position position="21"/>
    </location>
    <ligand>
        <name>[4Fe-4S] cluster</name>
        <dbReference type="ChEBI" id="CHEBI:49883"/>
    </ligand>
</feature>
<keyword evidence="2 9" id="KW-0489">Methyltransferase</keyword>
<keyword evidence="17" id="KW-1185">Reference proteome</keyword>
<comment type="pathway">
    <text evidence="9">One-carbon metabolism; methanogenesis from acetate.</text>
</comment>
<dbReference type="OrthoDB" id="146240at2157"/>
<dbReference type="InterPro" id="IPR007202">
    <property type="entry name" value="4Fe-4S_dom"/>
</dbReference>
<evidence type="ECO:0000256" key="11">
    <source>
        <dbReference type="PIRSR" id="PIRSR000376-2"/>
    </source>
</evidence>
<dbReference type="UniPathway" id="UPA00642"/>
<evidence type="ECO:0000256" key="3">
    <source>
        <dbReference type="ARBA" id="ARBA00022679"/>
    </source>
</evidence>
<dbReference type="PANTHER" id="PTHR36214:SF3">
    <property type="entry name" value="ACETYL-COA DECARBONYLASE_SYNTHASE COMPLEX SUBUNIT GAMMA"/>
    <property type="match status" value="1"/>
</dbReference>
<proteinExistence type="inferred from homology"/>
<dbReference type="GO" id="GO:0051539">
    <property type="term" value="F:4 iron, 4 sulfur cluster binding"/>
    <property type="evidence" value="ECO:0007669"/>
    <property type="project" value="UniProtKB-KW"/>
</dbReference>
<dbReference type="InterPro" id="IPR016218">
    <property type="entry name" value="AcylCoA_decarb/synth_gsu"/>
</dbReference>
<dbReference type="Gene3D" id="3.20.20.20">
    <property type="entry name" value="Dihydropteroate synthase-like"/>
    <property type="match status" value="1"/>
</dbReference>
<evidence type="ECO:0000313" key="14">
    <source>
        <dbReference type="EMBL" id="RNI11712.1"/>
    </source>
</evidence>
<dbReference type="GO" id="GO:0032259">
    <property type="term" value="P:methylation"/>
    <property type="evidence" value="ECO:0007669"/>
    <property type="project" value="UniProtKB-KW"/>
</dbReference>
<evidence type="ECO:0000256" key="4">
    <source>
        <dbReference type="ARBA" id="ARBA00022723"/>
    </source>
</evidence>
<dbReference type="GO" id="GO:0046356">
    <property type="term" value="P:acetyl-CoA catabolic process"/>
    <property type="evidence" value="ECO:0007669"/>
    <property type="project" value="InterPro"/>
</dbReference>
<comment type="function">
    <text evidence="9">Part of a complex that catalyzes the reversible cleavage of acetyl-CoA, allowing growth on acetate as sole source of carbon and energy.</text>
</comment>
<keyword evidence="6 9" id="KW-0408">Iron</keyword>
<evidence type="ECO:0000256" key="6">
    <source>
        <dbReference type="ARBA" id="ARBA00023004"/>
    </source>
</evidence>
<dbReference type="Proteomes" id="UP000193969">
    <property type="component" value="Unassembled WGS sequence"/>
</dbReference>
<comment type="catalytic activity">
    <reaction evidence="9">
        <text>5,6,7,8-tetrahydrosarcinapterin + methyl-Co(III)-[corrinoid Fe-S protein] = 5-methyltetrahydrosarcinapterin + Co(I)-[corrinoid Fe-S protein] + H(+)</text>
        <dbReference type="Rhea" id="RHEA:45196"/>
        <dbReference type="Rhea" id="RHEA-COMP:11110"/>
        <dbReference type="Rhea" id="RHEA-COMP:11111"/>
        <dbReference type="ChEBI" id="CHEBI:15378"/>
        <dbReference type="ChEBI" id="CHEBI:59924"/>
        <dbReference type="ChEBI" id="CHEBI:64267"/>
        <dbReference type="ChEBI" id="CHEBI:85033"/>
        <dbReference type="ChEBI" id="CHEBI:85035"/>
        <dbReference type="EC" id="2.1.1.245"/>
    </reaction>
</comment>
<dbReference type="Pfam" id="PF03599">
    <property type="entry name" value="CdhD"/>
    <property type="match status" value="1"/>
</dbReference>
<feature type="binding site" evidence="9 11">
    <location>
        <position position="26"/>
    </location>
    <ligand>
        <name>[4Fe-4S] cluster</name>
        <dbReference type="ChEBI" id="CHEBI:49883"/>
    </ligand>
</feature>
<feature type="binding site" evidence="10">
    <location>
        <position position="454"/>
    </location>
    <ligand>
        <name>5-methoxybenzimidazolylcob(I)amide</name>
        <dbReference type="ChEBI" id="CHEBI:157765"/>
    </ligand>
</feature>
<dbReference type="InterPro" id="IPR051069">
    <property type="entry name" value="ACDS_complex_subunit"/>
</dbReference>
<reference evidence="15" key="3">
    <citation type="submission" date="2017-04" db="EMBL/GenBank/DDBJ databases">
        <authorList>
            <person name="Afonso C.L."/>
            <person name="Miller P.J."/>
            <person name="Scott M.A."/>
            <person name="Spackman E."/>
            <person name="Goraichik I."/>
            <person name="Dimitrov K.M."/>
            <person name="Suarez D.L."/>
            <person name="Swayne D.E."/>
        </authorList>
    </citation>
    <scope>NUCLEOTIDE SEQUENCE [LARGE SCALE GENOMIC DNA]</scope>
    <source>
        <strain evidence="15">FDF-1</strain>
    </source>
</reference>
<dbReference type="InterPro" id="IPR016041">
    <property type="entry name" value="Ac-CoA_synth_d_su_TIM-brl"/>
</dbReference>
<comment type="cofactor">
    <cofactor evidence="9">
        <name>corrinoid</name>
        <dbReference type="ChEBI" id="CHEBI:33913"/>
    </cofactor>
</comment>
<dbReference type="EMBL" id="JWTK01000003">
    <property type="protein sequence ID" value="OJH49156.1"/>
    <property type="molecule type" value="Genomic_DNA"/>
</dbReference>
<feature type="domain" description="4Fe-4S" evidence="12">
    <location>
        <begin position="1"/>
        <end position="61"/>
    </location>
</feature>
<evidence type="ECO:0000313" key="15">
    <source>
        <dbReference type="EMBL" id="SMH42776.1"/>
    </source>
</evidence>
<organism evidence="13 16">
    <name type="scientific">Methanohalophilus portucalensis FDF-1</name>
    <dbReference type="NCBI Taxonomy" id="523843"/>
    <lineage>
        <taxon>Archaea</taxon>
        <taxon>Methanobacteriati</taxon>
        <taxon>Methanobacteriota</taxon>
        <taxon>Stenosarchaea group</taxon>
        <taxon>Methanomicrobia</taxon>
        <taxon>Methanosarcinales</taxon>
        <taxon>Methanosarcinaceae</taxon>
        <taxon>Methanohalophilus</taxon>
    </lineage>
</organism>
<feature type="binding site" evidence="9 11">
    <location>
        <position position="43"/>
    </location>
    <ligand>
        <name>[4Fe-4S] cluster</name>
        <dbReference type="ChEBI" id="CHEBI:49883"/>
    </ligand>
</feature>
<keyword evidence="8 9" id="KW-0170">Cobalt</keyword>
<evidence type="ECO:0000256" key="10">
    <source>
        <dbReference type="PIRSR" id="PIRSR000376-1"/>
    </source>
</evidence>
<evidence type="ECO:0000256" key="5">
    <source>
        <dbReference type="ARBA" id="ARBA00022994"/>
    </source>
</evidence>
<comment type="subunit">
    <text evidence="9">Heterodimer of delta and gamma chains. The ACDS complex is made up of alpha, epsilon, beta, gamma and delta chains with a probable stoichiometry of (alpha(2)epsilon(2))(4)-beta(8)-(gamma(1)delta(1))(8).</text>
</comment>
<dbReference type="InterPro" id="IPR023427">
    <property type="entry name" value="AcylCoA_decarb/synth_gsu_arc"/>
</dbReference>
<dbReference type="EC" id="2.1.1.245" evidence="9"/>
<dbReference type="Gene3D" id="3.40.50.11600">
    <property type="match status" value="1"/>
</dbReference>
<name>A0A1L9C3X1_9EURY</name>
<dbReference type="EMBL" id="RJJH01000010">
    <property type="protein sequence ID" value="RNI11712.1"/>
    <property type="molecule type" value="Genomic_DNA"/>
</dbReference>
<keyword evidence="7 9" id="KW-0411">Iron-sulfur</keyword>
<dbReference type="SUPFAM" id="SSF51717">
    <property type="entry name" value="Dihydropteroate synthetase-like"/>
    <property type="match status" value="1"/>
</dbReference>
<dbReference type="AlphaFoldDB" id="A0A1L9C3X1"/>
<dbReference type="Proteomes" id="UP000185713">
    <property type="component" value="Unassembled WGS sequence"/>
</dbReference>
<dbReference type="PANTHER" id="PTHR36214">
    <property type="match status" value="1"/>
</dbReference>
<feature type="binding site" evidence="10">
    <location>
        <position position="359"/>
    </location>
    <ligand>
        <name>5-methoxybenzimidazolylcob(I)amide</name>
        <dbReference type="ChEBI" id="CHEBI:157765"/>
    </ligand>
</feature>
<evidence type="ECO:0000313" key="16">
    <source>
        <dbReference type="Proteomes" id="UP000185713"/>
    </source>
</evidence>
<evidence type="ECO:0000256" key="1">
    <source>
        <dbReference type="ARBA" id="ARBA00022485"/>
    </source>
</evidence>
<evidence type="ECO:0000256" key="2">
    <source>
        <dbReference type="ARBA" id="ARBA00022603"/>
    </source>
</evidence>
<gene>
    <name evidence="9" type="primary">cdhE</name>
    <name evidence="14" type="ORF">EFE41_05775</name>
    <name evidence="13" type="ORF">MPF_1023</name>
    <name evidence="15" type="ORF">SAMN06264941_1846</name>
</gene>
<dbReference type="InterPro" id="IPR011005">
    <property type="entry name" value="Dihydropteroate_synth-like_sf"/>
</dbReference>
<reference evidence="17" key="2">
    <citation type="submission" date="2017-04" db="EMBL/GenBank/DDBJ databases">
        <authorList>
            <person name="Varghese N."/>
            <person name="Submissions S."/>
        </authorList>
    </citation>
    <scope>NUCLEOTIDE SEQUENCE [LARGE SCALE GENOMIC DNA]</scope>
    <source>
        <strain evidence="17">FDF-1</strain>
    </source>
</reference>
<dbReference type="EMBL" id="FXBN01000003">
    <property type="protein sequence ID" value="SMH42776.1"/>
    <property type="molecule type" value="Genomic_DNA"/>
</dbReference>
<protein>
    <recommendedName>
        <fullName evidence="9">Acetyl-CoA decarbonylase/synthase complex subunit gamma</fullName>
        <shortName evidence="9">ACDS complex subunit gamma</shortName>
        <ecNumber evidence="9">2.1.1.245</ecNumber>
    </recommendedName>
    <alternativeName>
        <fullName evidence="9">5-methyltetrahydrosarcinapterin:corrinoid/iron-sulfur protein Co-methyltransferase</fullName>
    </alternativeName>
    <alternativeName>
        <fullName evidence="9">ACDS complex methyltransferase</fullName>
    </alternativeName>
    <alternativeName>
        <fullName evidence="9">Corrinoid/iron-sulfur component large subunit</fullName>
    </alternativeName>
</protein>
<dbReference type="Proteomes" id="UP000278252">
    <property type="component" value="Unassembled WGS sequence"/>
</dbReference>
<reference evidence="13 16" key="1">
    <citation type="submission" date="2014-12" db="EMBL/GenBank/DDBJ databases">
        <title>The genome sequence of Methanohalophilus portucalensis strain FDF1.</title>
        <authorList>
            <person name="Lai M.-C."/>
            <person name="Lai S.-J."/>
        </authorList>
    </citation>
    <scope>NUCLEOTIDE SEQUENCE [LARGE SCALE GENOMIC DNA]</scope>
    <source>
        <strain evidence="13 16">FDF-1</strain>
    </source>
</reference>
<reference evidence="14 18" key="4">
    <citation type="submission" date="2018-10" db="EMBL/GenBank/DDBJ databases">
        <title>Cultivation of a novel Methanohalophilus strain from Kebrit Deep of the Red Sea and a genomic comparison of members of the genus Methanohalophilus.</title>
        <authorList>
            <person name="Guan Y."/>
            <person name="Ngugi D.K."/>
            <person name="Stingl U."/>
        </authorList>
    </citation>
    <scope>NUCLEOTIDE SEQUENCE [LARGE SCALE GENOMIC DNA]</scope>
    <source>
        <strain evidence="14 18">DSM 7471</strain>
    </source>
</reference>
<feature type="binding site" evidence="10">
    <location>
        <begin position="389"/>
        <end position="392"/>
    </location>
    <ligand>
        <name>5-methoxybenzimidazolylcob(I)amide</name>
        <dbReference type="ChEBI" id="CHEBI:157765"/>
    </ligand>
</feature>
<dbReference type="NCBIfam" id="NF003195">
    <property type="entry name" value="PRK04165.1"/>
    <property type="match status" value="1"/>
</dbReference>
<keyword evidence="4 9" id="KW-0479">Metal-binding</keyword>
<sequence>MKINSPLDAYKYLPGTNCGRCGEDTCMAFASHLIDRSKSAEDCLPMVEEDKYAKKLEELEKLLAPEIREVTIGTGEKSVSIGGDDVLFRHKLTFFNKTAYAYDVTDTMDEKELEERINTIQTFKKFYVGEFLTLDMVAVRCVSGKPETFASTVKKVIGLTELPLVLCSFDPAVLKAALEVAADKKPLMYAANQENWKEVAGLAKEYEVPVTLFAPNDLDLLKSMAKTFAEMGIEDLVLDPGTFPTGKELKTTFENFLKIRRAGIDGDGEVAYPIMAVPLTAWMAYDDDVSASYWETVVASVLTVKYGDIMIMHSIEPYALLPEMHLRDTIYTDPRKPVTVDPGVWEVGSPTADSPIIVTTNFALTYYTVESDISSNKIDCYIVVADTEGIGVEAAVAGGQLTADKIKKTLENAKFDLKEKTNYNTVILPGLSARLQGDVEDKVGSRVLIGPADSGRLPGWLEKNWPPQNK</sequence>
<keyword evidence="3 9" id="KW-0808">Transferase</keyword>
<evidence type="ECO:0000313" key="18">
    <source>
        <dbReference type="Proteomes" id="UP000278252"/>
    </source>
</evidence>
<comment type="cofactor">
    <cofactor evidence="9">
        <name>[4Fe-4S] cluster</name>
        <dbReference type="ChEBI" id="CHEBI:49883"/>
    </cofactor>
    <text evidence="9">Binds 1 [4Fe-4S] cluster.</text>
</comment>